<keyword evidence="3" id="KW-1185">Reference proteome</keyword>
<organism evidence="2 3">
    <name type="scientific">Lentinus brumalis</name>
    <dbReference type="NCBI Taxonomy" id="2498619"/>
    <lineage>
        <taxon>Eukaryota</taxon>
        <taxon>Fungi</taxon>
        <taxon>Dikarya</taxon>
        <taxon>Basidiomycota</taxon>
        <taxon>Agaricomycotina</taxon>
        <taxon>Agaricomycetes</taxon>
        <taxon>Polyporales</taxon>
        <taxon>Polyporaceae</taxon>
        <taxon>Lentinus</taxon>
    </lineage>
</organism>
<sequence>MTLFTPLPSNWTEPSLSSTYTSPLLPDPYAMNVEANHLTPPPQPLADINIFLQHVIFRSAGGRDELDDMASERALDYEQLARTAIITYLRGAGDPDHPQIRAAVGDDVFNARRNDASLRARLLLKFLSGDSCIPEDDDWRLEIIFWHRDTAHSTADTPRRGFDVPPIPTPITASSRCRECTLTIDDGHSTLTFRPLGPKTLAMADPASVDVNIPHQVPRVTSGTTAPPPVSDERPHASSTVASGQDLEVPQLVRNVEGSLRALLDHSRVGQDALQMLGVHVDRRLGETEARLASRLGSMQDELAVLKSLLCGLLVGRHDPMDIIDTYSSVSPPSPRLSPVPLQPTLHHALHDDGDDGPPDPPRKRRRHVDDVATQSSQPLLHYERATSPNETSVALDEGHTEQQSLSRGLPLDEWPLSLEEQTSDEGPVHGIKGRFNHPCSPSLPTAHALVRSHSYVDACPGEVVAGDRCRAGPHAEGSSPLEILAAPRVQCS</sequence>
<proteinExistence type="predicted"/>
<protein>
    <submittedName>
        <fullName evidence="2">Uncharacterized protein</fullName>
    </submittedName>
</protein>
<gene>
    <name evidence="2" type="ORF">OH76DRAFT_1486890</name>
</gene>
<dbReference type="EMBL" id="KZ857446">
    <property type="protein sequence ID" value="RDX44746.1"/>
    <property type="molecule type" value="Genomic_DNA"/>
</dbReference>
<evidence type="ECO:0000313" key="3">
    <source>
        <dbReference type="Proteomes" id="UP000256964"/>
    </source>
</evidence>
<dbReference type="Proteomes" id="UP000256964">
    <property type="component" value="Unassembled WGS sequence"/>
</dbReference>
<name>A0A371CWU0_9APHY</name>
<evidence type="ECO:0000256" key="1">
    <source>
        <dbReference type="SAM" id="MobiDB-lite"/>
    </source>
</evidence>
<evidence type="ECO:0000313" key="2">
    <source>
        <dbReference type="EMBL" id="RDX44746.1"/>
    </source>
</evidence>
<dbReference type="AlphaFoldDB" id="A0A371CWU0"/>
<feature type="region of interest" description="Disordered" evidence="1">
    <location>
        <begin position="326"/>
        <end position="413"/>
    </location>
</feature>
<feature type="compositionally biased region" description="Pro residues" evidence="1">
    <location>
        <begin position="332"/>
        <end position="342"/>
    </location>
</feature>
<reference evidence="2 3" key="1">
    <citation type="journal article" date="2018" name="Biotechnol. Biofuels">
        <title>Integrative visual omics of the white-rot fungus Polyporus brumalis exposes the biotechnological potential of its oxidative enzymes for delignifying raw plant biomass.</title>
        <authorList>
            <person name="Miyauchi S."/>
            <person name="Rancon A."/>
            <person name="Drula E."/>
            <person name="Hage H."/>
            <person name="Chaduli D."/>
            <person name="Favel A."/>
            <person name="Grisel S."/>
            <person name="Henrissat B."/>
            <person name="Herpoel-Gimbert I."/>
            <person name="Ruiz-Duenas F.J."/>
            <person name="Chevret D."/>
            <person name="Hainaut M."/>
            <person name="Lin J."/>
            <person name="Wang M."/>
            <person name="Pangilinan J."/>
            <person name="Lipzen A."/>
            <person name="Lesage-Meessen L."/>
            <person name="Navarro D."/>
            <person name="Riley R."/>
            <person name="Grigoriev I.V."/>
            <person name="Zhou S."/>
            <person name="Raouche S."/>
            <person name="Rosso M.N."/>
        </authorList>
    </citation>
    <scope>NUCLEOTIDE SEQUENCE [LARGE SCALE GENOMIC DNA]</scope>
    <source>
        <strain evidence="2 3">BRFM 1820</strain>
    </source>
</reference>
<accession>A0A371CWU0</accession>
<feature type="region of interest" description="Disordered" evidence="1">
    <location>
        <begin position="218"/>
        <end position="242"/>
    </location>
</feature>